<feature type="region of interest" description="Disordered" evidence="1">
    <location>
        <begin position="1"/>
        <end position="32"/>
    </location>
</feature>
<evidence type="ECO:0000256" key="1">
    <source>
        <dbReference type="SAM" id="MobiDB-lite"/>
    </source>
</evidence>
<evidence type="ECO:0008006" key="4">
    <source>
        <dbReference type="Google" id="ProtNLM"/>
    </source>
</evidence>
<dbReference type="AlphaFoldDB" id="A0A1E3WIZ3"/>
<dbReference type="Proteomes" id="UP000095131">
    <property type="component" value="Unassembled WGS sequence"/>
</dbReference>
<accession>A0A1E3WIZ3</accession>
<evidence type="ECO:0000313" key="3">
    <source>
        <dbReference type="Proteomes" id="UP000095131"/>
    </source>
</evidence>
<sequence>MNKNLANHTRRFFRRQISQQRDIDNNPYQERRKRKLSVVSRGVRGKHGAKHKHNRIARHTLNNKNMLLGVSRALRTSISEDEFGVGLSGVAGRIGRTHNDGEKVTFTKRLNGYYNRRTGKWEGGIKVKSNYEMTKRTFIGWTPSLVKELQAIAVDAMLNGESA</sequence>
<evidence type="ECO:0000313" key="2">
    <source>
        <dbReference type="EMBL" id="ODS09730.1"/>
    </source>
</evidence>
<organism evidence="2 3">
    <name type="scientific">Vibrio scophthalmi</name>
    <dbReference type="NCBI Taxonomy" id="45658"/>
    <lineage>
        <taxon>Bacteria</taxon>
        <taxon>Pseudomonadati</taxon>
        <taxon>Pseudomonadota</taxon>
        <taxon>Gammaproteobacteria</taxon>
        <taxon>Vibrionales</taxon>
        <taxon>Vibrionaceae</taxon>
        <taxon>Vibrio</taxon>
    </lineage>
</organism>
<gene>
    <name evidence="2" type="ORF">VSF3289_03192</name>
</gene>
<protein>
    <recommendedName>
        <fullName evidence="4">Virion morphogenesis protein</fullName>
    </recommendedName>
</protein>
<dbReference type="PATRIC" id="fig|45658.8.peg.3137"/>
<comment type="caution">
    <text evidence="2">The sequence shown here is derived from an EMBL/GenBank/DDBJ whole genome shotgun (WGS) entry which is preliminary data.</text>
</comment>
<name>A0A1E3WIZ3_9VIBR</name>
<dbReference type="EMBL" id="MDCJ01000003">
    <property type="protein sequence ID" value="ODS09730.1"/>
    <property type="molecule type" value="Genomic_DNA"/>
</dbReference>
<proteinExistence type="predicted"/>
<reference evidence="2 3" key="1">
    <citation type="submission" date="2016-08" db="EMBL/GenBank/DDBJ databases">
        <title>Genome sequencing of Vibrio scophthalmi strain FP3289, an isolated from Paralichthys olivaceus.</title>
        <authorList>
            <person name="Han H.-J."/>
        </authorList>
    </citation>
    <scope>NUCLEOTIDE SEQUENCE [LARGE SCALE GENOMIC DNA]</scope>
    <source>
        <strain evidence="2 3">FP3289</strain>
    </source>
</reference>